<feature type="region of interest" description="Disordered" evidence="1">
    <location>
        <begin position="353"/>
        <end position="381"/>
    </location>
</feature>
<keyword evidence="2" id="KW-0472">Membrane</keyword>
<accession>G0PNA6</accession>
<dbReference type="Proteomes" id="UP000008068">
    <property type="component" value="Unassembled WGS sequence"/>
</dbReference>
<feature type="region of interest" description="Disordered" evidence="1">
    <location>
        <begin position="268"/>
        <end position="298"/>
    </location>
</feature>
<dbReference type="EMBL" id="GL381781">
    <property type="protein sequence ID" value="EGT41115.1"/>
    <property type="molecule type" value="Genomic_DNA"/>
</dbReference>
<keyword evidence="3" id="KW-0732">Signal</keyword>
<dbReference type="FunCoup" id="G0PNA6">
    <property type="interactions" value="1128"/>
</dbReference>
<dbReference type="OrthoDB" id="5808032at2759"/>
<feature type="signal peptide" evidence="3">
    <location>
        <begin position="1"/>
        <end position="18"/>
    </location>
</feature>
<evidence type="ECO:0000256" key="1">
    <source>
        <dbReference type="SAM" id="MobiDB-lite"/>
    </source>
</evidence>
<sequence length="381" mass="43421">MHLVVIFFFFSTVLNSEAYCPFKKAVVEDILLIPTDDYLSVEQDEAAEVCEIEIHSSTGNLLLVSITNFLMFSHRRPRNPNDIIVRNTDMQFIVDSKPKGYQLMKTPIWLIIPMNLNFRSILLFSNPKDCSSSHSLRCPEYSLCYNCSSYCFSTNLECDGLDTCGEDESRCTVINVNKKEFIKMTSVFFQPRTPHTSYRYGRDALSSSQIMLIGFFALNGSFIVFFLILSLCSAGLFYRCPFYAKNSKASRHTFIRYLREAIPPALAASQPVQGDQQKREEEKTLTVPSTPPGHTRHRHSILSRINFQPAPALSEIEPEVEDREQSPQESICEPPAHQPEVFLRRQSLPFGLNAVPIPTDSLTNPEDKKTRFSSRAMSFQH</sequence>
<protein>
    <submittedName>
        <fullName evidence="4">Uncharacterized protein</fullName>
    </submittedName>
</protein>
<feature type="chain" id="PRO_5003406667" evidence="3">
    <location>
        <begin position="19"/>
        <end position="381"/>
    </location>
</feature>
<keyword evidence="5" id="KW-1185">Reference proteome</keyword>
<keyword evidence="2" id="KW-1133">Transmembrane helix</keyword>
<evidence type="ECO:0000313" key="5">
    <source>
        <dbReference type="Proteomes" id="UP000008068"/>
    </source>
</evidence>
<dbReference type="AlphaFoldDB" id="G0PNA6"/>
<feature type="region of interest" description="Disordered" evidence="1">
    <location>
        <begin position="316"/>
        <end position="340"/>
    </location>
</feature>
<feature type="transmembrane region" description="Helical" evidence="2">
    <location>
        <begin position="210"/>
        <end position="238"/>
    </location>
</feature>
<organism evidence="5">
    <name type="scientific">Caenorhabditis brenneri</name>
    <name type="common">Nematode worm</name>
    <dbReference type="NCBI Taxonomy" id="135651"/>
    <lineage>
        <taxon>Eukaryota</taxon>
        <taxon>Metazoa</taxon>
        <taxon>Ecdysozoa</taxon>
        <taxon>Nematoda</taxon>
        <taxon>Chromadorea</taxon>
        <taxon>Rhabditida</taxon>
        <taxon>Rhabditina</taxon>
        <taxon>Rhabditomorpha</taxon>
        <taxon>Rhabditoidea</taxon>
        <taxon>Rhabditidae</taxon>
        <taxon>Peloderinae</taxon>
        <taxon>Caenorhabditis</taxon>
    </lineage>
</organism>
<dbReference type="InParanoid" id="G0PNA6"/>
<dbReference type="eggNOG" id="ENOG502TH0J">
    <property type="taxonomic scope" value="Eukaryota"/>
</dbReference>
<evidence type="ECO:0000256" key="2">
    <source>
        <dbReference type="SAM" id="Phobius"/>
    </source>
</evidence>
<keyword evidence="2" id="KW-0812">Transmembrane</keyword>
<reference evidence="5" key="1">
    <citation type="submission" date="2011-07" db="EMBL/GenBank/DDBJ databases">
        <authorList>
            <consortium name="Caenorhabditis brenneri Sequencing and Analysis Consortium"/>
            <person name="Wilson R.K."/>
        </authorList>
    </citation>
    <scope>NUCLEOTIDE SEQUENCE [LARGE SCALE GENOMIC DNA]</scope>
    <source>
        <strain evidence="5">PB2801</strain>
    </source>
</reference>
<evidence type="ECO:0000313" key="4">
    <source>
        <dbReference type="EMBL" id="EGT41115.1"/>
    </source>
</evidence>
<proteinExistence type="predicted"/>
<dbReference type="HOGENOM" id="CLU_757000_0_0_1"/>
<evidence type="ECO:0000256" key="3">
    <source>
        <dbReference type="SAM" id="SignalP"/>
    </source>
</evidence>
<gene>
    <name evidence="4" type="ORF">CAEBREN_23221</name>
</gene>
<name>G0PNA6_CAEBE</name>